<keyword evidence="13" id="KW-1185">Reference proteome</keyword>
<dbReference type="PANTHER" id="PTHR11334:SF1">
    <property type="entry name" value="G-PROTEIN COUPLED RECEPTOR 152-RELATED"/>
    <property type="match status" value="1"/>
</dbReference>
<evidence type="ECO:0000313" key="12">
    <source>
        <dbReference type="Ensembl" id="ENSFTIP00000014369.1"/>
    </source>
</evidence>
<dbReference type="InterPro" id="IPR026234">
    <property type="entry name" value="MRGPCRFAMILY"/>
</dbReference>
<evidence type="ECO:0000256" key="4">
    <source>
        <dbReference type="ARBA" id="ARBA00023040"/>
    </source>
</evidence>
<evidence type="ECO:0000256" key="1">
    <source>
        <dbReference type="ARBA" id="ARBA00004141"/>
    </source>
</evidence>
<dbReference type="PRINTS" id="PR00237">
    <property type="entry name" value="GPCRRHODOPSN"/>
</dbReference>
<evidence type="ECO:0000256" key="8">
    <source>
        <dbReference type="RuleBase" id="RU000688"/>
    </source>
</evidence>
<dbReference type="Gene3D" id="1.20.1070.10">
    <property type="entry name" value="Rhodopsin 7-helix transmembrane proteins"/>
    <property type="match status" value="1"/>
</dbReference>
<evidence type="ECO:0000256" key="7">
    <source>
        <dbReference type="ARBA" id="ARBA00023224"/>
    </source>
</evidence>
<dbReference type="OrthoDB" id="9631784at2759"/>
<keyword evidence="6 8" id="KW-0675">Receptor</keyword>
<dbReference type="GO" id="GO:0004930">
    <property type="term" value="F:G protein-coupled receptor activity"/>
    <property type="evidence" value="ECO:0007669"/>
    <property type="project" value="UniProtKB-KW"/>
</dbReference>
<feature type="transmembrane region" description="Helical" evidence="10">
    <location>
        <begin position="53"/>
        <end position="79"/>
    </location>
</feature>
<evidence type="ECO:0000256" key="6">
    <source>
        <dbReference type="ARBA" id="ARBA00023170"/>
    </source>
</evidence>
<dbReference type="AlphaFoldDB" id="A0A8C4UQ11"/>
<feature type="transmembrane region" description="Helical" evidence="10">
    <location>
        <begin position="134"/>
        <end position="156"/>
    </location>
</feature>
<feature type="domain" description="G-protein coupled receptors family 1 profile" evidence="11">
    <location>
        <begin position="36"/>
        <end position="275"/>
    </location>
</feature>
<reference evidence="12" key="1">
    <citation type="submission" date="2025-08" db="UniProtKB">
        <authorList>
            <consortium name="Ensembl"/>
        </authorList>
    </citation>
    <scope>IDENTIFICATION</scope>
</reference>
<dbReference type="InterPro" id="IPR000276">
    <property type="entry name" value="GPCR_Rhodpsn"/>
</dbReference>
<protein>
    <submittedName>
        <fullName evidence="12">G protein-coupled receptor 152</fullName>
    </submittedName>
</protein>
<keyword evidence="3 10" id="KW-1133">Transmembrane helix</keyword>
<dbReference type="InterPro" id="IPR017452">
    <property type="entry name" value="GPCR_Rhodpsn_7TM"/>
</dbReference>
<evidence type="ECO:0000256" key="9">
    <source>
        <dbReference type="SAM" id="MobiDB-lite"/>
    </source>
</evidence>
<dbReference type="GO" id="GO:0005886">
    <property type="term" value="C:plasma membrane"/>
    <property type="evidence" value="ECO:0007669"/>
    <property type="project" value="TreeGrafter"/>
</dbReference>
<feature type="transmembrane region" description="Helical" evidence="10">
    <location>
        <begin position="190"/>
        <end position="209"/>
    </location>
</feature>
<reference evidence="12" key="2">
    <citation type="submission" date="2025-09" db="UniProtKB">
        <authorList>
            <consortium name="Ensembl"/>
        </authorList>
    </citation>
    <scope>IDENTIFICATION</scope>
</reference>
<evidence type="ECO:0000256" key="5">
    <source>
        <dbReference type="ARBA" id="ARBA00023136"/>
    </source>
</evidence>
<dbReference type="OMA" id="SPFLCLM"/>
<organism evidence="12 13">
    <name type="scientific">Falco tinnunculus</name>
    <name type="common">Common kestrel</name>
    <dbReference type="NCBI Taxonomy" id="100819"/>
    <lineage>
        <taxon>Eukaryota</taxon>
        <taxon>Metazoa</taxon>
        <taxon>Chordata</taxon>
        <taxon>Craniata</taxon>
        <taxon>Vertebrata</taxon>
        <taxon>Euteleostomi</taxon>
        <taxon>Archelosauria</taxon>
        <taxon>Archosauria</taxon>
        <taxon>Dinosauria</taxon>
        <taxon>Saurischia</taxon>
        <taxon>Theropoda</taxon>
        <taxon>Coelurosauria</taxon>
        <taxon>Aves</taxon>
        <taxon>Neognathae</taxon>
        <taxon>Neoaves</taxon>
        <taxon>Telluraves</taxon>
        <taxon>Australaves</taxon>
        <taxon>Falconiformes</taxon>
        <taxon>Falconidae</taxon>
        <taxon>Falco</taxon>
    </lineage>
</organism>
<keyword evidence="4 8" id="KW-0297">G-protein coupled receptor</keyword>
<dbReference type="SUPFAM" id="SSF81321">
    <property type="entry name" value="Family A G protein-coupled receptor-like"/>
    <property type="match status" value="1"/>
</dbReference>
<dbReference type="PROSITE" id="PS00237">
    <property type="entry name" value="G_PROTEIN_RECEP_F1_1"/>
    <property type="match status" value="1"/>
</dbReference>
<keyword evidence="7 8" id="KW-0807">Transducer</keyword>
<feature type="compositionally biased region" description="Low complexity" evidence="9">
    <location>
        <begin position="324"/>
        <end position="339"/>
    </location>
</feature>
<evidence type="ECO:0000313" key="13">
    <source>
        <dbReference type="Proteomes" id="UP000694562"/>
    </source>
</evidence>
<evidence type="ECO:0000256" key="10">
    <source>
        <dbReference type="SAM" id="Phobius"/>
    </source>
</evidence>
<evidence type="ECO:0000256" key="2">
    <source>
        <dbReference type="ARBA" id="ARBA00022692"/>
    </source>
</evidence>
<feature type="region of interest" description="Disordered" evidence="9">
    <location>
        <begin position="306"/>
        <end position="339"/>
    </location>
</feature>
<feature type="transmembrane region" description="Helical" evidence="10">
    <location>
        <begin position="256"/>
        <end position="278"/>
    </location>
</feature>
<evidence type="ECO:0000256" key="3">
    <source>
        <dbReference type="ARBA" id="ARBA00022989"/>
    </source>
</evidence>
<dbReference type="Proteomes" id="UP000694562">
    <property type="component" value="Unplaced"/>
</dbReference>
<feature type="transmembrane region" description="Helical" evidence="10">
    <location>
        <begin position="25"/>
        <end position="46"/>
    </location>
</feature>
<keyword evidence="5 10" id="KW-0472">Membrane</keyword>
<feature type="transmembrane region" description="Helical" evidence="10">
    <location>
        <begin position="99"/>
        <end position="122"/>
    </location>
</feature>
<feature type="compositionally biased region" description="Pro residues" evidence="9">
    <location>
        <begin position="306"/>
        <end position="323"/>
    </location>
</feature>
<comment type="subcellular location">
    <subcellularLocation>
        <location evidence="1">Membrane</location>
        <topology evidence="1">Multi-pass membrane protein</topology>
    </subcellularLocation>
</comment>
<comment type="similarity">
    <text evidence="8">Belongs to the G-protein coupled receptor 1 family.</text>
</comment>
<accession>A0A8C4UQ11</accession>
<sequence length="339" mass="36698">MELNATLFPPLLLPPPGTLTWDRQLQVACAALGLPANAFTLWLTGWRLRCRGLAAFIFSLAASDFLFLANSVLQIWSVAHRDQWPLDTPLCRLHRFLNGLGYYSGLFLLAAISLDRCLLVAAPLWYRCRRPARLPVVLCVGTWLVAGGCSVPDAVLSLADELLPGLVVCRRERGSWDVPLRWLEVVVEGLLPFCVVVACHGVALVLARCRSSRGGHPLTRFQYIVVATLSAYVVLHLPFQVTQLLHLVVSGPPDHLLYLLGLAFNLSSCLNPCLYLLLSSRTCHHLTCLPRAALARLLPATSTPVPPTALSPVPPATGTPVPPGTSVSAPPSTVTPTPP</sequence>
<dbReference type="Pfam" id="PF00001">
    <property type="entry name" value="7tm_1"/>
    <property type="match status" value="1"/>
</dbReference>
<keyword evidence="2 8" id="KW-0812">Transmembrane</keyword>
<dbReference type="PANTHER" id="PTHR11334">
    <property type="entry name" value="MAS-RELATED G-PROTEIN COUPLED RECEPTOR"/>
    <property type="match status" value="1"/>
</dbReference>
<evidence type="ECO:0000259" key="11">
    <source>
        <dbReference type="PROSITE" id="PS50262"/>
    </source>
</evidence>
<dbReference type="PROSITE" id="PS50262">
    <property type="entry name" value="G_PROTEIN_RECEP_F1_2"/>
    <property type="match status" value="1"/>
</dbReference>
<proteinExistence type="inferred from homology"/>
<name>A0A8C4UQ11_FALTI</name>
<dbReference type="Ensembl" id="ENSFTIT00000014981.1">
    <property type="protein sequence ID" value="ENSFTIP00000014369.1"/>
    <property type="gene ID" value="ENSFTIG00000009542.1"/>
</dbReference>
<feature type="transmembrane region" description="Helical" evidence="10">
    <location>
        <begin position="221"/>
        <end position="241"/>
    </location>
</feature>